<dbReference type="SMART" id="SM00028">
    <property type="entry name" value="TPR"/>
    <property type="match status" value="4"/>
</dbReference>
<accession>A0A8D4J0N6</accession>
<dbReference type="PROSITE" id="PS50005">
    <property type="entry name" value="TPR"/>
    <property type="match status" value="1"/>
</dbReference>
<dbReference type="InterPro" id="IPR019734">
    <property type="entry name" value="TPR_rpt"/>
</dbReference>
<gene>
    <name evidence="1" type="ORF">CEP48_08465</name>
</gene>
<sequence>MMLRISRLIILLFTLMITGCVTSRDTQSGNKIDQIKLAKIRVELGLGYLAQNNLPQAKVNFDKALQQAPQHYLPHLGLAYFYQQSGEVEKAEIEYQQALMFAPMQGDVLNNYATFLCARTKYQSAFQLFERALEGKGYYRFADTYQNIALCAFLAKDRPRAVWAIKQLATFDPEKAKKTAQLSPFKL</sequence>
<dbReference type="InterPro" id="IPR013360">
    <property type="entry name" value="Pilus_4_PilW"/>
</dbReference>
<dbReference type="NCBIfam" id="TIGR02521">
    <property type="entry name" value="type_IV_pilW"/>
    <property type="match status" value="1"/>
</dbReference>
<dbReference type="Gene3D" id="1.25.40.10">
    <property type="entry name" value="Tetratricopeptide repeat domain"/>
    <property type="match status" value="1"/>
</dbReference>
<name>A0A8D4J0N6_9PAST</name>
<protein>
    <submittedName>
        <fullName evidence="1">Type IV pilus biogenesis/stability protein PilW</fullName>
    </submittedName>
</protein>
<keyword evidence="2" id="KW-1185">Reference proteome</keyword>
<dbReference type="PROSITE" id="PS51257">
    <property type="entry name" value="PROKAR_LIPOPROTEIN"/>
    <property type="match status" value="1"/>
</dbReference>
<dbReference type="SUPFAM" id="SSF48452">
    <property type="entry name" value="TPR-like"/>
    <property type="match status" value="1"/>
</dbReference>
<organism evidence="1 2">
    <name type="scientific">Mergibacter septicus</name>
    <dbReference type="NCBI Taxonomy" id="221402"/>
    <lineage>
        <taxon>Bacteria</taxon>
        <taxon>Pseudomonadati</taxon>
        <taxon>Pseudomonadota</taxon>
        <taxon>Gammaproteobacteria</taxon>
        <taxon>Pasteurellales</taxon>
        <taxon>Pasteurellaceae</taxon>
        <taxon>Mergibacter</taxon>
    </lineage>
</organism>
<dbReference type="InterPro" id="IPR011990">
    <property type="entry name" value="TPR-like_helical_dom_sf"/>
</dbReference>
<dbReference type="AlphaFoldDB" id="A0A8D4J0N6"/>
<reference evidence="1" key="1">
    <citation type="submission" date="2017-06" db="EMBL/GenBank/DDBJ databases">
        <title>Genome sequencing of pathogenic and non-pathogenic strains within Bisgaard taxon 40.</title>
        <authorList>
            <person name="Ladner J.T."/>
            <person name="Lovett S.P."/>
            <person name="Koroleva G."/>
            <person name="Lorch J.M."/>
        </authorList>
    </citation>
    <scope>NUCLEOTIDE SEQUENCE</scope>
    <source>
        <strain evidence="1">27576-1-I1</strain>
    </source>
</reference>
<dbReference type="Pfam" id="PF14559">
    <property type="entry name" value="TPR_19"/>
    <property type="match status" value="1"/>
</dbReference>
<proteinExistence type="predicted"/>
<dbReference type="Proteomes" id="UP000955338">
    <property type="component" value="Chromosome"/>
</dbReference>
<dbReference type="EMBL" id="CP022011">
    <property type="protein sequence ID" value="QDJ15451.1"/>
    <property type="molecule type" value="Genomic_DNA"/>
</dbReference>
<evidence type="ECO:0000313" key="2">
    <source>
        <dbReference type="Proteomes" id="UP000955338"/>
    </source>
</evidence>
<evidence type="ECO:0000313" key="1">
    <source>
        <dbReference type="EMBL" id="QDJ15451.1"/>
    </source>
</evidence>